<comment type="caution">
    <text evidence="1">The sequence shown here is derived from an EMBL/GenBank/DDBJ whole genome shotgun (WGS) entry which is preliminary data.</text>
</comment>
<keyword evidence="2" id="KW-1185">Reference proteome</keyword>
<reference evidence="1 2" key="1">
    <citation type="submission" date="2018-06" db="EMBL/GenBank/DDBJ databases">
        <title>Whole genome sequencing of Candida tropicalis (genome annotated by CSBL at Korea University).</title>
        <authorList>
            <person name="Ahn J."/>
        </authorList>
    </citation>
    <scope>NUCLEOTIDE SEQUENCE [LARGE SCALE GENOMIC DNA]</scope>
    <source>
        <strain evidence="1 2">ATCC 20962</strain>
    </source>
</reference>
<dbReference type="EMBL" id="QLNQ01000028">
    <property type="protein sequence ID" value="RCK57789.1"/>
    <property type="molecule type" value="Genomic_DNA"/>
</dbReference>
<accession>A0A367XWM0</accession>
<dbReference type="Proteomes" id="UP000253472">
    <property type="component" value="Unassembled WGS sequence"/>
</dbReference>
<sequence>MYPTYYNPVIVEKTNTPQTTISHETELAIQRSHENEHFSDKVKKTLDFVDDELVKLPDVIHHGFDKVTHRKHHE</sequence>
<organism evidence="1 2">
    <name type="scientific">Candida viswanathii</name>
    <dbReference type="NCBI Taxonomy" id="5486"/>
    <lineage>
        <taxon>Eukaryota</taxon>
        <taxon>Fungi</taxon>
        <taxon>Dikarya</taxon>
        <taxon>Ascomycota</taxon>
        <taxon>Saccharomycotina</taxon>
        <taxon>Pichiomycetes</taxon>
        <taxon>Debaryomycetaceae</taxon>
        <taxon>Candida/Lodderomyces clade</taxon>
        <taxon>Candida</taxon>
    </lineage>
</organism>
<dbReference type="AlphaFoldDB" id="A0A367XWM0"/>
<protein>
    <submittedName>
        <fullName evidence="1">Uncharacterized protein</fullName>
    </submittedName>
</protein>
<proteinExistence type="predicted"/>
<evidence type="ECO:0000313" key="1">
    <source>
        <dbReference type="EMBL" id="RCK57789.1"/>
    </source>
</evidence>
<gene>
    <name evidence="1" type="ORF">Cantr_06313</name>
</gene>
<evidence type="ECO:0000313" key="2">
    <source>
        <dbReference type="Proteomes" id="UP000253472"/>
    </source>
</evidence>
<name>A0A367XWM0_9ASCO</name>